<keyword evidence="2" id="KW-1185">Reference proteome</keyword>
<evidence type="ECO:0000313" key="1">
    <source>
        <dbReference type="EMBL" id="WMT80640.1"/>
    </source>
</evidence>
<organism evidence="1 2">
    <name type="scientific">Terrisporobacter mayombei</name>
    <dbReference type="NCBI Taxonomy" id="1541"/>
    <lineage>
        <taxon>Bacteria</taxon>
        <taxon>Bacillati</taxon>
        <taxon>Bacillota</taxon>
        <taxon>Clostridia</taxon>
        <taxon>Peptostreptococcales</taxon>
        <taxon>Peptostreptococcaceae</taxon>
        <taxon>Terrisporobacter</taxon>
    </lineage>
</organism>
<sequence>MIINKYIVHVLDRNSENPILNDFEGKVSLEIGNFFQKTIKSISKDTDLRKAVFN</sequence>
<accession>A0ABY9Q031</accession>
<dbReference type="Proteomes" id="UP001235030">
    <property type="component" value="Chromosome"/>
</dbReference>
<reference evidence="1 2" key="1">
    <citation type="submission" date="2022-07" db="EMBL/GenBank/DDBJ databases">
        <title>Genome sequence of Terrisporobacter mayombei DSM6539.</title>
        <authorList>
            <person name="Boeer T."/>
            <person name="Bengelsdorf F.R."/>
            <person name="Daniel R."/>
            <person name="Poehlein A."/>
        </authorList>
    </citation>
    <scope>NUCLEOTIDE SEQUENCE [LARGE SCALE GENOMIC DNA]</scope>
    <source>
        <strain evidence="1 2">DSM 6539</strain>
    </source>
</reference>
<proteinExistence type="predicted"/>
<evidence type="ECO:0000313" key="2">
    <source>
        <dbReference type="Proteomes" id="UP001235030"/>
    </source>
</evidence>
<dbReference type="EMBL" id="CP101637">
    <property type="protein sequence ID" value="WMT80640.1"/>
    <property type="molecule type" value="Genomic_DNA"/>
</dbReference>
<protein>
    <submittedName>
        <fullName evidence="1">Uncharacterized protein</fullName>
    </submittedName>
</protein>
<name>A0ABY9Q031_9FIRM</name>
<gene>
    <name evidence="1" type="ORF">TEMA_09610</name>
</gene>